<dbReference type="KEGG" id="pbor:BSF38_00055"/>
<protein>
    <submittedName>
        <fullName evidence="2">23S rRNA-specific endonuclease VapC20</fullName>
        <ecNumber evidence="2">3.1.-.-</ecNumber>
    </submittedName>
</protein>
<dbReference type="InterPro" id="IPR039018">
    <property type="entry name" value="VapC20-like"/>
</dbReference>
<dbReference type="Gene3D" id="3.40.50.1010">
    <property type="entry name" value="5'-nuclease"/>
    <property type="match status" value="1"/>
</dbReference>
<dbReference type="OrthoDB" id="290384at2"/>
<keyword evidence="2" id="KW-0378">Hydrolase</keyword>
<evidence type="ECO:0000259" key="1">
    <source>
        <dbReference type="Pfam" id="PF01850"/>
    </source>
</evidence>
<sequence length="135" mass="15016">MNPNTAFLDTAGLIAVWNADDQWHPLAKPVFAGLVRSKSSLLTTSLVLMECANTAARRPFRNDVILLRDRLKTARMLIDPTEDDLEQAWRAYARGEAGQAGIVDHVSFVVMRRLGLTQAFTNDAHFRAAGFVTLF</sequence>
<dbReference type="EC" id="3.1.-.-" evidence="2"/>
<accession>A0A1U7CIC5</accession>
<dbReference type="SUPFAM" id="SSF88723">
    <property type="entry name" value="PIN domain-like"/>
    <property type="match status" value="1"/>
</dbReference>
<dbReference type="STRING" id="1387353.BSF38_00055"/>
<gene>
    <name evidence="2" type="ORF">BSF38_00055</name>
</gene>
<reference evidence="3" key="1">
    <citation type="submission" date="2016-12" db="EMBL/GenBank/DDBJ databases">
        <title>Comparative genomics of four Isosphaeraceae planctomycetes: a common pool of plasmids and glycoside hydrolase genes.</title>
        <authorList>
            <person name="Ivanova A."/>
        </authorList>
    </citation>
    <scope>NUCLEOTIDE SEQUENCE [LARGE SCALE GENOMIC DNA]</scope>
    <source>
        <strain evidence="3">PX4</strain>
    </source>
</reference>
<dbReference type="Pfam" id="PF01850">
    <property type="entry name" value="PIN"/>
    <property type="match status" value="1"/>
</dbReference>
<feature type="domain" description="PIN" evidence="1">
    <location>
        <begin position="7"/>
        <end position="131"/>
    </location>
</feature>
<evidence type="ECO:0000313" key="3">
    <source>
        <dbReference type="Proteomes" id="UP000186309"/>
    </source>
</evidence>
<evidence type="ECO:0000313" key="2">
    <source>
        <dbReference type="EMBL" id="APW58656.1"/>
    </source>
</evidence>
<dbReference type="GO" id="GO:0016075">
    <property type="term" value="P:rRNA catabolic process"/>
    <property type="evidence" value="ECO:0007669"/>
    <property type="project" value="TreeGrafter"/>
</dbReference>
<dbReference type="RefSeq" id="WP_076342937.1">
    <property type="nucleotide sequence ID" value="NZ_CP019082.1"/>
</dbReference>
<dbReference type="PANTHER" id="PTHR42188">
    <property type="entry name" value="23S RRNA-SPECIFIC ENDONUCLEASE VAPC20"/>
    <property type="match status" value="1"/>
</dbReference>
<dbReference type="InterPro" id="IPR029060">
    <property type="entry name" value="PIN-like_dom_sf"/>
</dbReference>
<keyword evidence="3" id="KW-1185">Reference proteome</keyword>
<organism evidence="2 3">
    <name type="scientific">Paludisphaera borealis</name>
    <dbReference type="NCBI Taxonomy" id="1387353"/>
    <lineage>
        <taxon>Bacteria</taxon>
        <taxon>Pseudomonadati</taxon>
        <taxon>Planctomycetota</taxon>
        <taxon>Planctomycetia</taxon>
        <taxon>Isosphaerales</taxon>
        <taxon>Isosphaeraceae</taxon>
        <taxon>Paludisphaera</taxon>
    </lineage>
</organism>
<dbReference type="PANTHER" id="PTHR42188:SF1">
    <property type="entry name" value="23S RRNA-SPECIFIC ENDONUCLEASE VAPC20"/>
    <property type="match status" value="1"/>
</dbReference>
<keyword evidence="2" id="KW-0255">Endonuclease</keyword>
<dbReference type="InterPro" id="IPR002716">
    <property type="entry name" value="PIN_dom"/>
</dbReference>
<dbReference type="GO" id="GO:0004521">
    <property type="term" value="F:RNA endonuclease activity"/>
    <property type="evidence" value="ECO:0007669"/>
    <property type="project" value="InterPro"/>
</dbReference>
<keyword evidence="2" id="KW-0540">Nuclease</keyword>
<proteinExistence type="predicted"/>
<dbReference type="EMBL" id="CP019082">
    <property type="protein sequence ID" value="APW58656.1"/>
    <property type="molecule type" value="Genomic_DNA"/>
</dbReference>
<dbReference type="GO" id="GO:0016787">
    <property type="term" value="F:hydrolase activity"/>
    <property type="evidence" value="ECO:0007669"/>
    <property type="project" value="UniProtKB-KW"/>
</dbReference>
<name>A0A1U7CIC5_9BACT</name>
<dbReference type="AlphaFoldDB" id="A0A1U7CIC5"/>
<dbReference type="Proteomes" id="UP000186309">
    <property type="component" value="Chromosome"/>
</dbReference>